<dbReference type="PANTHER" id="PTHR30217:SF10">
    <property type="entry name" value="23S RRNA 5-HYDROXYCYTIDINE C2501 SYNTHASE"/>
    <property type="match status" value="1"/>
</dbReference>
<dbReference type="Pfam" id="PF12392">
    <property type="entry name" value="DUF3656"/>
    <property type="match status" value="1"/>
</dbReference>
<name>A0A8A4TNP1_SULCO</name>
<dbReference type="EMBL" id="CP071793">
    <property type="protein sequence ID" value="QTD51047.1"/>
    <property type="molecule type" value="Genomic_DNA"/>
</dbReference>
<dbReference type="Pfam" id="PF01136">
    <property type="entry name" value="Peptidase_U32"/>
    <property type="match status" value="1"/>
</dbReference>
<keyword evidence="3" id="KW-1185">Reference proteome</keyword>
<dbReference type="InterPro" id="IPR051454">
    <property type="entry name" value="RNA/ubiquinone_mod_enzymes"/>
</dbReference>
<dbReference type="RefSeq" id="WP_237381183.1">
    <property type="nucleotide sequence ID" value="NZ_CP071793.1"/>
</dbReference>
<dbReference type="InterPro" id="IPR001539">
    <property type="entry name" value="Peptidase_U32"/>
</dbReference>
<evidence type="ECO:0000313" key="2">
    <source>
        <dbReference type="EMBL" id="QTD51047.1"/>
    </source>
</evidence>
<feature type="domain" description="Peptidase U32 collagenase" evidence="1">
    <location>
        <begin position="401"/>
        <end position="506"/>
    </location>
</feature>
<evidence type="ECO:0000259" key="1">
    <source>
        <dbReference type="Pfam" id="PF12392"/>
    </source>
</evidence>
<sequence length="808" mass="90446">MNPPPVELLAPAGSPESLVAALESGANAVYLGLKEFNARGNAINFSLDELAYYVPLAHEKGTKVYLTLNTLVKMEERAPLLRALAGASDCGIDGVILQDIGLGRTIARHFPHLRRHASTQLAVHNLEGVAFCVAEGFQRVVLARELTFAEIEEIRAAYPPDVIELEVFCHGAMCYTYSGMCFFSGSVGGRSGNRGECAYTCRKGYKIHNDTTFPMAAEKGSFRNYLFSMKDMNTLEILPQLLETGVDSLKIEGRRKGPAYVHAAVEAYRGRLQDGDTERQESDLKLSFGRDYTAAFYQRGQFGDHPVDLTATGSRGIHIGTIDGSGNAFRLLQTGIQRYDGLRLVAPNREETLMSFNKYDVSGGDRMRPARNTIVRLSQSFPKGTSVWWVRSQEVEQRYRPQKSLLDQQESGLPLPVDLFVEVGEGPAQGTLTIRAAHPYAQVTRQFETSPSKTGKGTPIKELMFRFGDSPFRPGSYHGPVAIDDFMPLSLLKKGRRAMLAELSEQTDSARARWIEELVDQANRPVKAVPRAQAEPEFILRVDNPEQLAPVIELANQHEAGLDFVLRPTLSTPQWKEALATLRTFAGPLRLSLPMVLRKWDLRVIRHRMKDLDEVPFDWVLANPGHFDLIEPCREGRRLHADFSVYHLNTWSVEALQDMGVDGRFTLSLEDDRPNMEALLAACDPTRFEAIAYTDTPLFVAEACSLAALYGGCPGAKACGHETLFIENEHGDHFEVRHDRCRSTVVGDRALSWSGDLAWFRARGVRNFRLDFTVRDYRIEDIAQRFQRVRSDLPITNTHTENLDRILL</sequence>
<dbReference type="PANTHER" id="PTHR30217">
    <property type="entry name" value="PEPTIDASE U32 FAMILY"/>
    <property type="match status" value="1"/>
</dbReference>
<dbReference type="InterPro" id="IPR020988">
    <property type="entry name" value="Pept_U32_collagenase"/>
</dbReference>
<dbReference type="AlphaFoldDB" id="A0A8A4TNP1"/>
<gene>
    <name evidence="2" type="ORF">J3U87_01140</name>
</gene>
<proteinExistence type="predicted"/>
<reference evidence="2" key="1">
    <citation type="submission" date="2021-03" db="EMBL/GenBank/DDBJ databases">
        <title>Acanthopleuribacteraceae sp. M133.</title>
        <authorList>
            <person name="Wang G."/>
        </authorList>
    </citation>
    <scope>NUCLEOTIDE SEQUENCE</scope>
    <source>
        <strain evidence="2">M133</strain>
    </source>
</reference>
<dbReference type="Proteomes" id="UP000663929">
    <property type="component" value="Chromosome"/>
</dbReference>
<protein>
    <submittedName>
        <fullName evidence="2">U32 family peptidase</fullName>
    </submittedName>
</protein>
<dbReference type="KEGG" id="scor:J3U87_01140"/>
<accession>A0A8A4TNP1</accession>
<organism evidence="2 3">
    <name type="scientific">Sulfidibacter corallicola</name>
    <dbReference type="NCBI Taxonomy" id="2818388"/>
    <lineage>
        <taxon>Bacteria</taxon>
        <taxon>Pseudomonadati</taxon>
        <taxon>Acidobacteriota</taxon>
        <taxon>Holophagae</taxon>
        <taxon>Acanthopleuribacterales</taxon>
        <taxon>Acanthopleuribacteraceae</taxon>
        <taxon>Sulfidibacter</taxon>
    </lineage>
</organism>
<evidence type="ECO:0000313" key="3">
    <source>
        <dbReference type="Proteomes" id="UP000663929"/>
    </source>
</evidence>